<gene>
    <name evidence="1" type="ORF">HAX54_019197</name>
</gene>
<dbReference type="SUPFAM" id="SSF48264">
    <property type="entry name" value="Cytochrome P450"/>
    <property type="match status" value="1"/>
</dbReference>
<dbReference type="Proteomes" id="UP000823775">
    <property type="component" value="Unassembled WGS sequence"/>
</dbReference>
<sequence>MGKGLIPADGEIWRVRRRAIGCASKYVAAMIGLFGKQPTRLCNKLDVAASDGEDREAEDRSIAPIPVWELPIWKDISPKLKKVNAALKLINATLDDLIAICKRMVDEEELQFHRVSSKQLRDDLMTMLMADMKHLLQFSLWTFYLLSRNLV</sequence>
<evidence type="ECO:0000313" key="2">
    <source>
        <dbReference type="Proteomes" id="UP000823775"/>
    </source>
</evidence>
<evidence type="ECO:0000313" key="1">
    <source>
        <dbReference type="EMBL" id="MCD9560502.1"/>
    </source>
</evidence>
<organism evidence="1 2">
    <name type="scientific">Datura stramonium</name>
    <name type="common">Jimsonweed</name>
    <name type="synonym">Common thornapple</name>
    <dbReference type="NCBI Taxonomy" id="4076"/>
    <lineage>
        <taxon>Eukaryota</taxon>
        <taxon>Viridiplantae</taxon>
        <taxon>Streptophyta</taxon>
        <taxon>Embryophyta</taxon>
        <taxon>Tracheophyta</taxon>
        <taxon>Spermatophyta</taxon>
        <taxon>Magnoliopsida</taxon>
        <taxon>eudicotyledons</taxon>
        <taxon>Gunneridae</taxon>
        <taxon>Pentapetalae</taxon>
        <taxon>asterids</taxon>
        <taxon>lamiids</taxon>
        <taxon>Solanales</taxon>
        <taxon>Solanaceae</taxon>
        <taxon>Solanoideae</taxon>
        <taxon>Datureae</taxon>
        <taxon>Datura</taxon>
    </lineage>
</organism>
<accession>A0ABS8UQW2</accession>
<reference evidence="1 2" key="1">
    <citation type="journal article" date="2021" name="BMC Genomics">
        <title>Datura genome reveals duplications of psychoactive alkaloid biosynthetic genes and high mutation rate following tissue culture.</title>
        <authorList>
            <person name="Rajewski A."/>
            <person name="Carter-House D."/>
            <person name="Stajich J."/>
            <person name="Litt A."/>
        </authorList>
    </citation>
    <scope>NUCLEOTIDE SEQUENCE [LARGE SCALE GENOMIC DNA]</scope>
    <source>
        <strain evidence="1">AR-01</strain>
    </source>
</reference>
<comment type="caution">
    <text evidence="1">The sequence shown here is derived from an EMBL/GenBank/DDBJ whole genome shotgun (WGS) entry which is preliminary data.</text>
</comment>
<name>A0ABS8UQW2_DATST</name>
<protein>
    <recommendedName>
        <fullName evidence="3">Cytochrome P450</fullName>
    </recommendedName>
</protein>
<keyword evidence="2" id="KW-1185">Reference proteome</keyword>
<evidence type="ECO:0008006" key="3">
    <source>
        <dbReference type="Google" id="ProtNLM"/>
    </source>
</evidence>
<dbReference type="InterPro" id="IPR036396">
    <property type="entry name" value="Cyt_P450_sf"/>
</dbReference>
<proteinExistence type="predicted"/>
<dbReference type="EMBL" id="JACEIK010002331">
    <property type="protein sequence ID" value="MCD9560502.1"/>
    <property type="molecule type" value="Genomic_DNA"/>
</dbReference>